<evidence type="ECO:0000256" key="5">
    <source>
        <dbReference type="ARBA" id="ARBA00022723"/>
    </source>
</evidence>
<accession>A0A448V1V4</accession>
<feature type="binding site" evidence="8">
    <location>
        <begin position="61"/>
        <end position="65"/>
    </location>
    <ligand>
        <name>4-CDP-2-C-methyl-D-erythritol 2-phosphate</name>
        <dbReference type="ChEBI" id="CHEBI:57919"/>
    </ligand>
</feature>
<evidence type="ECO:0000256" key="3">
    <source>
        <dbReference type="ARBA" id="ARBA00008480"/>
    </source>
</evidence>
<organism evidence="11 12">
    <name type="scientific">Aedoeadaptatus ivorii</name>
    <dbReference type="NCBI Taxonomy" id="54006"/>
    <lineage>
        <taxon>Bacteria</taxon>
        <taxon>Bacillati</taxon>
        <taxon>Bacillota</taxon>
        <taxon>Tissierellia</taxon>
        <taxon>Tissierellales</taxon>
        <taxon>Peptoniphilaceae</taxon>
        <taxon>Aedoeadaptatus</taxon>
    </lineage>
</organism>
<dbReference type="PROSITE" id="PS01350">
    <property type="entry name" value="ISPF"/>
    <property type="match status" value="1"/>
</dbReference>
<evidence type="ECO:0000313" key="11">
    <source>
        <dbReference type="EMBL" id="VEJ35674.1"/>
    </source>
</evidence>
<dbReference type="EC" id="4.6.1.12" evidence="4 8"/>
<dbReference type="AlphaFoldDB" id="A0A448V1V4"/>
<gene>
    <name evidence="8 11" type="primary">ispF</name>
    <name evidence="11" type="ORF">NCTC13079_00836</name>
</gene>
<comment type="similarity">
    <text evidence="3 8 9">Belongs to the IspF family.</text>
</comment>
<dbReference type="InterPro" id="IPR036571">
    <property type="entry name" value="MECDP_synthase_sf"/>
</dbReference>
<comment type="cofactor">
    <cofactor evidence="8">
        <name>a divalent metal cation</name>
        <dbReference type="ChEBI" id="CHEBI:60240"/>
    </cofactor>
    <text evidence="8">Binds 1 divalent metal cation per subunit.</text>
</comment>
<feature type="binding site" evidence="8">
    <location>
        <position position="8"/>
    </location>
    <ligand>
        <name>a divalent metal cation</name>
        <dbReference type="ChEBI" id="CHEBI:60240"/>
    </ligand>
</feature>
<dbReference type="FunFam" id="3.30.1330.50:FF:000001">
    <property type="entry name" value="2-C-methyl-D-erythritol 2,4-cyclodiphosphate synthase"/>
    <property type="match status" value="1"/>
</dbReference>
<feature type="binding site" evidence="8">
    <location>
        <begin position="56"/>
        <end position="58"/>
    </location>
    <ligand>
        <name>4-CDP-2-C-methyl-D-erythritol 2-phosphate</name>
        <dbReference type="ChEBI" id="CHEBI:57919"/>
    </ligand>
</feature>
<dbReference type="KEGG" id="piv:NCTC13079_00836"/>
<evidence type="ECO:0000259" key="10">
    <source>
        <dbReference type="Pfam" id="PF02542"/>
    </source>
</evidence>
<evidence type="ECO:0000256" key="4">
    <source>
        <dbReference type="ARBA" id="ARBA00012579"/>
    </source>
</evidence>
<dbReference type="GO" id="GO:0046872">
    <property type="term" value="F:metal ion binding"/>
    <property type="evidence" value="ECO:0007669"/>
    <property type="project" value="UniProtKB-KW"/>
</dbReference>
<feature type="binding site" evidence="8">
    <location>
        <begin position="8"/>
        <end position="10"/>
    </location>
    <ligand>
        <name>4-CDP-2-C-methyl-D-erythritol 2-phosphate</name>
        <dbReference type="ChEBI" id="CHEBI:57919"/>
    </ligand>
</feature>
<dbReference type="CDD" id="cd00554">
    <property type="entry name" value="MECDP_synthase"/>
    <property type="match status" value="1"/>
</dbReference>
<feature type="binding site" evidence="8">
    <location>
        <position position="10"/>
    </location>
    <ligand>
        <name>a divalent metal cation</name>
        <dbReference type="ChEBI" id="CHEBI:60240"/>
    </ligand>
</feature>
<dbReference type="EMBL" id="LR134523">
    <property type="protein sequence ID" value="VEJ35674.1"/>
    <property type="molecule type" value="Genomic_DNA"/>
</dbReference>
<dbReference type="SUPFAM" id="SSF69765">
    <property type="entry name" value="IpsF-like"/>
    <property type="match status" value="1"/>
</dbReference>
<keyword evidence="5 8" id="KW-0479">Metal-binding</keyword>
<feature type="binding site" evidence="8">
    <location>
        <begin position="34"/>
        <end position="35"/>
    </location>
    <ligand>
        <name>4-CDP-2-C-methyl-D-erythritol 2-phosphate</name>
        <dbReference type="ChEBI" id="CHEBI:57919"/>
    </ligand>
</feature>
<dbReference type="OrthoDB" id="9804336at2"/>
<feature type="binding site" evidence="8">
    <location>
        <begin position="132"/>
        <end position="135"/>
    </location>
    <ligand>
        <name>4-CDP-2-C-methyl-D-erythritol 2-phosphate</name>
        <dbReference type="ChEBI" id="CHEBI:57919"/>
    </ligand>
</feature>
<keyword evidence="7 8" id="KW-0456">Lyase</keyword>
<feature type="binding site" evidence="8">
    <location>
        <position position="42"/>
    </location>
    <ligand>
        <name>a divalent metal cation</name>
        <dbReference type="ChEBI" id="CHEBI:60240"/>
    </ligand>
</feature>
<feature type="site" description="Transition state stabilizer" evidence="8">
    <location>
        <position position="34"/>
    </location>
</feature>
<evidence type="ECO:0000256" key="8">
    <source>
        <dbReference type="HAMAP-Rule" id="MF_00107"/>
    </source>
</evidence>
<dbReference type="InterPro" id="IPR020555">
    <property type="entry name" value="MECDP_synthase_CS"/>
</dbReference>
<feature type="site" description="Transition state stabilizer" evidence="8">
    <location>
        <position position="133"/>
    </location>
</feature>
<evidence type="ECO:0000256" key="6">
    <source>
        <dbReference type="ARBA" id="ARBA00023229"/>
    </source>
</evidence>
<keyword evidence="6 8" id="KW-0414">Isoprene biosynthesis</keyword>
<evidence type="ECO:0000313" key="12">
    <source>
        <dbReference type="Proteomes" id="UP000269544"/>
    </source>
</evidence>
<keyword evidence="12" id="KW-1185">Reference proteome</keyword>
<comment type="subunit">
    <text evidence="8">Homotrimer.</text>
</comment>
<comment type="function">
    <text evidence="8">Involved in the biosynthesis of isopentenyl diphosphate (IPP) and dimethylallyl diphosphate (DMAPP), two major building blocks of isoprenoid compounds. Catalyzes the conversion of 4-diphosphocytidyl-2-C-methyl-D-erythritol 2-phosphate (CDP-ME2P) to 2-C-methyl-D-erythritol 2,4-cyclodiphosphate (ME-CPP) with a corresponding release of cytidine 5-monophosphate (CMP).</text>
</comment>
<dbReference type="Gene3D" id="3.30.1330.50">
    <property type="entry name" value="2-C-methyl-D-erythritol 2,4-cyclodiphosphate synthase"/>
    <property type="match status" value="1"/>
</dbReference>
<dbReference type="Pfam" id="PF02542">
    <property type="entry name" value="YgbB"/>
    <property type="match status" value="1"/>
</dbReference>
<evidence type="ECO:0000256" key="1">
    <source>
        <dbReference type="ARBA" id="ARBA00000200"/>
    </source>
</evidence>
<comment type="caution">
    <text evidence="8">Lacks conserved residue(s) required for the propagation of feature annotation.</text>
</comment>
<reference evidence="11 12" key="1">
    <citation type="submission" date="2018-12" db="EMBL/GenBank/DDBJ databases">
        <authorList>
            <consortium name="Pathogen Informatics"/>
        </authorList>
    </citation>
    <scope>NUCLEOTIDE SEQUENCE [LARGE SCALE GENOMIC DNA]</scope>
    <source>
        <strain evidence="11 12">NCTC13079</strain>
    </source>
</reference>
<dbReference type="Proteomes" id="UP000269544">
    <property type="component" value="Chromosome"/>
</dbReference>
<dbReference type="RefSeq" id="WP_126465437.1">
    <property type="nucleotide sequence ID" value="NZ_LR134523.1"/>
</dbReference>
<dbReference type="UniPathway" id="UPA00056">
    <property type="reaction ID" value="UER00095"/>
</dbReference>
<sequence>MKIGIGYDVHRLTTGRDLILGGVKIPHEAGLLGHSDADVLVHAIEDAILGALALGDIGKLFPDTDPQYKDASSIRMLEEVVALMQKKGYTLGNVDATIMAQRPKLSPYIDAMRANLAAVFSKNIDDISVKATTTEQMGYEGREEGITAMAVVLLKPVESKKGR</sequence>
<feature type="binding site" evidence="8">
    <location>
        <position position="142"/>
    </location>
    <ligand>
        <name>4-CDP-2-C-methyl-D-erythritol 2-phosphate</name>
        <dbReference type="ChEBI" id="CHEBI:57919"/>
    </ligand>
</feature>
<dbReference type="GO" id="GO:0008685">
    <property type="term" value="F:2-C-methyl-D-erythritol 2,4-cyclodiphosphate synthase activity"/>
    <property type="evidence" value="ECO:0007669"/>
    <property type="project" value="UniProtKB-UniRule"/>
</dbReference>
<name>A0A448V1V4_9FIRM</name>
<dbReference type="PANTHER" id="PTHR43181">
    <property type="entry name" value="2-C-METHYL-D-ERYTHRITOL 2,4-CYCLODIPHOSPHATE SYNTHASE, CHLOROPLASTIC"/>
    <property type="match status" value="1"/>
</dbReference>
<dbReference type="GO" id="GO:0019288">
    <property type="term" value="P:isopentenyl diphosphate biosynthetic process, methylerythritol 4-phosphate pathway"/>
    <property type="evidence" value="ECO:0007669"/>
    <property type="project" value="UniProtKB-UniRule"/>
</dbReference>
<feature type="domain" description="2-C-methyl-D-erythritol 2,4-cyclodiphosphate synthase" evidence="10">
    <location>
        <begin position="1"/>
        <end position="154"/>
    </location>
</feature>
<protein>
    <recommendedName>
        <fullName evidence="4 8">2-C-methyl-D-erythritol 2,4-cyclodiphosphate synthase</fullName>
        <shortName evidence="8">MECDP-synthase</shortName>
        <shortName evidence="8">MECPP-synthase</shortName>
        <shortName evidence="8">MECPS</shortName>
        <ecNumber evidence="4 8">4.6.1.12</ecNumber>
    </recommendedName>
</protein>
<dbReference type="HAMAP" id="MF_00107">
    <property type="entry name" value="IspF"/>
    <property type="match status" value="1"/>
</dbReference>
<proteinExistence type="inferred from homology"/>
<dbReference type="InterPro" id="IPR003526">
    <property type="entry name" value="MECDP_synthase"/>
</dbReference>
<dbReference type="PANTHER" id="PTHR43181:SF1">
    <property type="entry name" value="2-C-METHYL-D-ERYTHRITOL 2,4-CYCLODIPHOSPHATE SYNTHASE, CHLOROPLASTIC"/>
    <property type="match status" value="1"/>
</dbReference>
<evidence type="ECO:0000256" key="7">
    <source>
        <dbReference type="ARBA" id="ARBA00023239"/>
    </source>
</evidence>
<evidence type="ECO:0000256" key="2">
    <source>
        <dbReference type="ARBA" id="ARBA00004709"/>
    </source>
</evidence>
<comment type="pathway">
    <text evidence="2 8">Isoprenoid biosynthesis; isopentenyl diphosphate biosynthesis via DXP pathway; isopentenyl diphosphate from 1-deoxy-D-xylulose 5-phosphate: step 4/6.</text>
</comment>
<evidence type="ECO:0000256" key="9">
    <source>
        <dbReference type="RuleBase" id="RU004395"/>
    </source>
</evidence>
<comment type="catalytic activity">
    <reaction evidence="1 8 9">
        <text>4-CDP-2-C-methyl-D-erythritol 2-phosphate = 2-C-methyl-D-erythritol 2,4-cyclic diphosphate + CMP</text>
        <dbReference type="Rhea" id="RHEA:23864"/>
        <dbReference type="ChEBI" id="CHEBI:57919"/>
        <dbReference type="ChEBI" id="CHEBI:58483"/>
        <dbReference type="ChEBI" id="CHEBI:60377"/>
        <dbReference type="EC" id="4.6.1.12"/>
    </reaction>
</comment>
<dbReference type="GO" id="GO:0016114">
    <property type="term" value="P:terpenoid biosynthetic process"/>
    <property type="evidence" value="ECO:0007669"/>
    <property type="project" value="InterPro"/>
</dbReference>
<dbReference type="NCBIfam" id="TIGR00151">
    <property type="entry name" value="ispF"/>
    <property type="match status" value="1"/>
</dbReference>